<evidence type="ECO:0000313" key="1">
    <source>
        <dbReference type="EMBL" id="SJK99198.1"/>
    </source>
</evidence>
<reference evidence="2" key="1">
    <citation type="journal article" date="2017" name="Nat. Ecol. Evol.">
        <title>Genome expansion and lineage-specific genetic innovations in the forest pathogenic fungi Armillaria.</title>
        <authorList>
            <person name="Sipos G."/>
            <person name="Prasanna A.N."/>
            <person name="Walter M.C."/>
            <person name="O'Connor E."/>
            <person name="Balint B."/>
            <person name="Krizsan K."/>
            <person name="Kiss B."/>
            <person name="Hess J."/>
            <person name="Varga T."/>
            <person name="Slot J."/>
            <person name="Riley R."/>
            <person name="Boka B."/>
            <person name="Rigling D."/>
            <person name="Barry K."/>
            <person name="Lee J."/>
            <person name="Mihaltcheva S."/>
            <person name="LaButti K."/>
            <person name="Lipzen A."/>
            <person name="Waldron R."/>
            <person name="Moloney N.M."/>
            <person name="Sperisen C."/>
            <person name="Kredics L."/>
            <person name="Vagvoelgyi C."/>
            <person name="Patrignani A."/>
            <person name="Fitzpatrick D."/>
            <person name="Nagy I."/>
            <person name="Doyle S."/>
            <person name="Anderson J.B."/>
            <person name="Grigoriev I.V."/>
            <person name="Gueldener U."/>
            <person name="Muensterkoetter M."/>
            <person name="Nagy L.G."/>
        </authorList>
    </citation>
    <scope>NUCLEOTIDE SEQUENCE [LARGE SCALE GENOMIC DNA]</scope>
    <source>
        <strain evidence="2">C18/9</strain>
    </source>
</reference>
<dbReference type="AlphaFoldDB" id="A0A284QRU8"/>
<dbReference type="EMBL" id="FUEG01000001">
    <property type="protein sequence ID" value="SJK99198.1"/>
    <property type="molecule type" value="Genomic_DNA"/>
</dbReference>
<keyword evidence="2" id="KW-1185">Reference proteome</keyword>
<accession>A0A284QRU8</accession>
<gene>
    <name evidence="1" type="ORF">ARMOST_02488</name>
</gene>
<evidence type="ECO:0000313" key="2">
    <source>
        <dbReference type="Proteomes" id="UP000219338"/>
    </source>
</evidence>
<name>A0A284QRU8_ARMOS</name>
<dbReference type="Proteomes" id="UP000219338">
    <property type="component" value="Unassembled WGS sequence"/>
</dbReference>
<protein>
    <submittedName>
        <fullName evidence="1">Uncharacterized protein</fullName>
    </submittedName>
</protein>
<sequence>MWTKQSRGHDNIHRWEKARNVILQTMVIRSSKEFELERLISSSAPVDRSTSVARSLSLSELRYEAFPGTSGIFNQSALSMPVVNEMLLRRTASVYSQIHSMTFTFDSRPLGFQGWNIDEVKNQFIRKVCSMSQESYIIFLKGSFRRLLPVKLLNDWSCCGR</sequence>
<proteinExistence type="predicted"/>
<organism evidence="1 2">
    <name type="scientific">Armillaria ostoyae</name>
    <name type="common">Armillaria root rot fungus</name>
    <dbReference type="NCBI Taxonomy" id="47428"/>
    <lineage>
        <taxon>Eukaryota</taxon>
        <taxon>Fungi</taxon>
        <taxon>Dikarya</taxon>
        <taxon>Basidiomycota</taxon>
        <taxon>Agaricomycotina</taxon>
        <taxon>Agaricomycetes</taxon>
        <taxon>Agaricomycetidae</taxon>
        <taxon>Agaricales</taxon>
        <taxon>Marasmiineae</taxon>
        <taxon>Physalacriaceae</taxon>
        <taxon>Armillaria</taxon>
    </lineage>
</organism>